<keyword evidence="2" id="KW-1185">Reference proteome</keyword>
<dbReference type="EMBL" id="JAPWTJ010000265">
    <property type="protein sequence ID" value="KAJ8980356.1"/>
    <property type="molecule type" value="Genomic_DNA"/>
</dbReference>
<dbReference type="Proteomes" id="UP001162164">
    <property type="component" value="Unassembled WGS sequence"/>
</dbReference>
<evidence type="ECO:0000313" key="1">
    <source>
        <dbReference type="EMBL" id="KAJ8980356.1"/>
    </source>
</evidence>
<sequence>MQSRIINCFRKVNRRVAIRSS</sequence>
<proteinExistence type="predicted"/>
<protein>
    <submittedName>
        <fullName evidence="1">Uncharacterized protein</fullName>
    </submittedName>
</protein>
<reference evidence="1" key="1">
    <citation type="journal article" date="2023" name="Insect Mol. Biol.">
        <title>Genome sequencing provides insights into the evolution of gene families encoding plant cell wall-degrading enzymes in longhorned beetles.</title>
        <authorList>
            <person name="Shin N.R."/>
            <person name="Okamura Y."/>
            <person name="Kirsch R."/>
            <person name="Pauchet Y."/>
        </authorList>
    </citation>
    <scope>NUCLEOTIDE SEQUENCE</scope>
    <source>
        <strain evidence="1">MMC_N1</strain>
    </source>
</reference>
<organism evidence="1 2">
    <name type="scientific">Molorchus minor</name>
    <dbReference type="NCBI Taxonomy" id="1323400"/>
    <lineage>
        <taxon>Eukaryota</taxon>
        <taxon>Metazoa</taxon>
        <taxon>Ecdysozoa</taxon>
        <taxon>Arthropoda</taxon>
        <taxon>Hexapoda</taxon>
        <taxon>Insecta</taxon>
        <taxon>Pterygota</taxon>
        <taxon>Neoptera</taxon>
        <taxon>Endopterygota</taxon>
        <taxon>Coleoptera</taxon>
        <taxon>Polyphaga</taxon>
        <taxon>Cucujiformia</taxon>
        <taxon>Chrysomeloidea</taxon>
        <taxon>Cerambycidae</taxon>
        <taxon>Lamiinae</taxon>
        <taxon>Monochamini</taxon>
        <taxon>Molorchus</taxon>
    </lineage>
</organism>
<accession>A0ABQ9JQ63</accession>
<comment type="caution">
    <text evidence="1">The sequence shown here is derived from an EMBL/GenBank/DDBJ whole genome shotgun (WGS) entry which is preliminary data.</text>
</comment>
<name>A0ABQ9JQ63_9CUCU</name>
<gene>
    <name evidence="1" type="ORF">NQ317_019243</name>
</gene>
<evidence type="ECO:0000313" key="2">
    <source>
        <dbReference type="Proteomes" id="UP001162164"/>
    </source>
</evidence>